<proteinExistence type="predicted"/>
<evidence type="ECO:0000313" key="4">
    <source>
        <dbReference type="Proteomes" id="UP000291525"/>
    </source>
</evidence>
<dbReference type="InterPro" id="IPR006976">
    <property type="entry name" value="VanZ-like"/>
</dbReference>
<dbReference type="Proteomes" id="UP000291525">
    <property type="component" value="Unassembled WGS sequence"/>
</dbReference>
<dbReference type="EMBL" id="SHGT01000054">
    <property type="protein sequence ID" value="TAA09343.1"/>
    <property type="molecule type" value="Genomic_DNA"/>
</dbReference>
<keyword evidence="1" id="KW-0472">Membrane</keyword>
<evidence type="ECO:0000259" key="2">
    <source>
        <dbReference type="Pfam" id="PF04892"/>
    </source>
</evidence>
<feature type="transmembrane region" description="Helical" evidence="1">
    <location>
        <begin position="49"/>
        <end position="71"/>
    </location>
</feature>
<dbReference type="RefSeq" id="WP_130555455.1">
    <property type="nucleotide sequence ID" value="NZ_SHGT01000054.1"/>
</dbReference>
<keyword evidence="1" id="KW-0812">Transmembrane</keyword>
<accession>A0A4V6MKK2</accession>
<feature type="domain" description="VanZ-like" evidence="2">
    <location>
        <begin position="11"/>
        <end position="131"/>
    </location>
</feature>
<evidence type="ECO:0000313" key="3">
    <source>
        <dbReference type="EMBL" id="TAA09343.1"/>
    </source>
</evidence>
<gene>
    <name evidence="3" type="ORF">EXW74_08100</name>
</gene>
<feature type="transmembrane region" description="Helical" evidence="1">
    <location>
        <begin position="143"/>
        <end position="161"/>
    </location>
</feature>
<sequence>MKDKKMSLFLFITYLLLLTWVIVYKMDLSILYGRYESGSLNLNPLAGKAVYNGVLNYPKILFNVISFIPFGMYMEMLFRKASWVTNLGIILLVSLVFEVWQFVFLLGIADITDLLANGFGGAIGINIMYVLTSIWREKAYSRVNILCLSATVFVILITYLTL</sequence>
<feature type="transmembrane region" description="Helical" evidence="1">
    <location>
        <begin position="83"/>
        <end position="108"/>
    </location>
</feature>
<name>A0A4V6MKK2_9STRE</name>
<evidence type="ECO:0000256" key="1">
    <source>
        <dbReference type="SAM" id="Phobius"/>
    </source>
</evidence>
<dbReference type="PANTHER" id="PTHR36834">
    <property type="entry name" value="MEMBRANE PROTEIN-RELATED"/>
    <property type="match status" value="1"/>
</dbReference>
<dbReference type="OrthoDB" id="4822551at2"/>
<protein>
    <submittedName>
        <fullName evidence="3">VanZ family protein</fullName>
    </submittedName>
</protein>
<comment type="caution">
    <text evidence="3">The sequence shown here is derived from an EMBL/GenBank/DDBJ whole genome shotgun (WGS) entry which is preliminary data.</text>
</comment>
<feature type="transmembrane region" description="Helical" evidence="1">
    <location>
        <begin position="114"/>
        <end position="131"/>
    </location>
</feature>
<dbReference type="PANTHER" id="PTHR36834:SF2">
    <property type="entry name" value="MEMBRANE PROTEIN"/>
    <property type="match status" value="1"/>
</dbReference>
<organism evidence="3 4">
    <name type="scientific">Streptococcus parasuis</name>
    <dbReference type="NCBI Taxonomy" id="1501662"/>
    <lineage>
        <taxon>Bacteria</taxon>
        <taxon>Bacillati</taxon>
        <taxon>Bacillota</taxon>
        <taxon>Bacilli</taxon>
        <taxon>Lactobacillales</taxon>
        <taxon>Streptococcaceae</taxon>
        <taxon>Streptococcus</taxon>
    </lineage>
</organism>
<reference evidence="3 4" key="1">
    <citation type="submission" date="2019-02" db="EMBL/GenBank/DDBJ databases">
        <title>First genome of the species Streptococcus parasuis.</title>
        <authorList>
            <person name="Stevens M.J.A."/>
            <person name="Stephan R."/>
        </authorList>
    </citation>
    <scope>NUCLEOTIDE SEQUENCE [LARGE SCALE GENOMIC DNA]</scope>
    <source>
        <strain evidence="3 4">4253</strain>
    </source>
</reference>
<keyword evidence="1" id="KW-1133">Transmembrane helix</keyword>
<dbReference type="AlphaFoldDB" id="A0A4V6MKK2"/>
<dbReference type="InterPro" id="IPR053150">
    <property type="entry name" value="Teicoplanin_resist-assoc"/>
</dbReference>
<dbReference type="Pfam" id="PF04892">
    <property type="entry name" value="VanZ"/>
    <property type="match status" value="1"/>
</dbReference>